<keyword evidence="2 7" id="KW-0963">Cytoplasm</keyword>
<feature type="binding site" evidence="11">
    <location>
        <position position="152"/>
    </location>
    <ligand>
        <name>Mg(2+)</name>
        <dbReference type="ChEBI" id="CHEBI:18420"/>
    </ligand>
</feature>
<evidence type="ECO:0000256" key="11">
    <source>
        <dbReference type="PIRSR" id="PIRSR004682-4"/>
    </source>
</evidence>
<protein>
    <recommendedName>
        <fullName evidence="6 7">D,D-heptose 1,7-bisphosphate phosphatase</fullName>
        <ecNumber evidence="7">3.1.3.-</ecNumber>
    </recommendedName>
</protein>
<dbReference type="Proteomes" id="UP000266389">
    <property type="component" value="Unassembled WGS sequence"/>
</dbReference>
<dbReference type="Gene3D" id="3.40.50.1000">
    <property type="entry name" value="HAD superfamily/HAD-like"/>
    <property type="match status" value="1"/>
</dbReference>
<keyword evidence="11" id="KW-0460">Magnesium</keyword>
<keyword evidence="5 7" id="KW-0119">Carbohydrate metabolism</keyword>
<feature type="site" description="Stabilizes the phosphoryl group" evidence="10">
    <location>
        <position position="64"/>
    </location>
</feature>
<evidence type="ECO:0000313" key="13">
    <source>
        <dbReference type="Proteomes" id="UP000266389"/>
    </source>
</evidence>
<dbReference type="NCBIfam" id="TIGR01662">
    <property type="entry name" value="HAD-SF-IIIA"/>
    <property type="match status" value="1"/>
</dbReference>
<evidence type="ECO:0000256" key="5">
    <source>
        <dbReference type="ARBA" id="ARBA00023277"/>
    </source>
</evidence>
<keyword evidence="3 11" id="KW-0479">Metal-binding</keyword>
<evidence type="ECO:0000256" key="1">
    <source>
        <dbReference type="ARBA" id="ARBA00004496"/>
    </source>
</evidence>
<feature type="binding site" evidence="9">
    <location>
        <begin position="28"/>
        <end position="33"/>
    </location>
    <ligand>
        <name>substrate</name>
    </ligand>
</feature>
<sequence length="216" mass="24317">MTKPNTTPATMEPVKAIFLDRDGTIIYDELGGYIKSIEQVRFVPGAIEALVAAKKAGYKLVLVTNQAGIVKGIVTEERVQEIHRYIQDRLQESGASLDACYYAPTHPDHPNPRYDHLQSWRKPNIGMIEQAASDLAAQGFYLDRSQSYLIGDKQIDIECGLRAGLRPILVMTGYGELEQCKKKNTMPYKVARHIHEAIMTYILRQQAPVEEEVKTL</sequence>
<evidence type="ECO:0000256" key="7">
    <source>
        <dbReference type="PIRNR" id="PIRNR004682"/>
    </source>
</evidence>
<feature type="binding site" evidence="9">
    <location>
        <begin position="20"/>
        <end position="22"/>
    </location>
    <ligand>
        <name>substrate</name>
    </ligand>
</feature>
<feature type="active site" description="Proton donor" evidence="8">
    <location>
        <position position="22"/>
    </location>
</feature>
<evidence type="ECO:0000313" key="12">
    <source>
        <dbReference type="EMBL" id="RFM23510.1"/>
    </source>
</evidence>
<feature type="binding site" evidence="9">
    <location>
        <begin position="64"/>
        <end position="67"/>
    </location>
    <ligand>
        <name>substrate</name>
    </ligand>
</feature>
<feature type="binding site" evidence="9">
    <location>
        <begin position="121"/>
        <end position="122"/>
    </location>
    <ligand>
        <name>substrate</name>
    </ligand>
</feature>
<dbReference type="GO" id="GO:0005975">
    <property type="term" value="P:carbohydrate metabolic process"/>
    <property type="evidence" value="ECO:0007669"/>
    <property type="project" value="InterPro"/>
</dbReference>
<dbReference type="NCBIfam" id="TIGR01656">
    <property type="entry name" value="Histidinol-ppas"/>
    <property type="match status" value="1"/>
</dbReference>
<comment type="cofactor">
    <cofactor evidence="11">
        <name>Mg(2+)</name>
        <dbReference type="ChEBI" id="CHEBI:18420"/>
    </cofactor>
</comment>
<evidence type="ECO:0000256" key="6">
    <source>
        <dbReference type="ARBA" id="ARBA00031828"/>
    </source>
</evidence>
<organism evidence="12 13">
    <name type="scientific">Candidatus Thermochlorobacter aerophilus</name>
    <dbReference type="NCBI Taxonomy" id="1868324"/>
    <lineage>
        <taxon>Bacteria</taxon>
        <taxon>Pseudomonadati</taxon>
        <taxon>Chlorobiota</taxon>
        <taxon>Chlorobiia</taxon>
        <taxon>Chlorobiales</taxon>
        <taxon>Candidatus Thermochlorobacteriaceae</taxon>
        <taxon>Candidatus Thermochlorobacter</taxon>
    </lineage>
</organism>
<reference evidence="12 13" key="1">
    <citation type="journal article" date="2011" name="ISME J.">
        <title>Community ecology of hot spring cyanobacterial mats: predominant populations and their functional potential.</title>
        <authorList>
            <person name="Klatt C.G."/>
            <person name="Wood J.M."/>
            <person name="Rusch D.B."/>
            <person name="Bateson M.M."/>
            <person name="Hamamura N."/>
            <person name="Heidelberg J.F."/>
            <person name="Grossman A.R."/>
            <person name="Bhaya D."/>
            <person name="Cohan F.M."/>
            <person name="Kuhl M."/>
            <person name="Bryant D.A."/>
            <person name="Ward D.M."/>
        </authorList>
    </citation>
    <scope>NUCLEOTIDE SEQUENCE [LARGE SCALE GENOMIC DNA]</scope>
    <source>
        <strain evidence="12">OS</strain>
    </source>
</reference>
<dbReference type="InterPro" id="IPR006549">
    <property type="entry name" value="HAD-SF_hydro_IIIA"/>
</dbReference>
<dbReference type="PANTHER" id="PTHR42891">
    <property type="entry name" value="D-GLYCERO-BETA-D-MANNO-HEPTOSE-1,7-BISPHOSPHATE 7-PHOSPHATASE"/>
    <property type="match status" value="1"/>
</dbReference>
<feature type="binding site" evidence="11">
    <location>
        <position position="153"/>
    </location>
    <ligand>
        <name>Mg(2+)</name>
        <dbReference type="ChEBI" id="CHEBI:18420"/>
    </ligand>
</feature>
<dbReference type="SUPFAM" id="SSF56784">
    <property type="entry name" value="HAD-like"/>
    <property type="match status" value="1"/>
</dbReference>
<dbReference type="InterPro" id="IPR023214">
    <property type="entry name" value="HAD_sf"/>
</dbReference>
<gene>
    <name evidence="12" type="ORF">D0433_10660</name>
</gene>
<evidence type="ECO:0000256" key="9">
    <source>
        <dbReference type="PIRSR" id="PIRSR004682-2"/>
    </source>
</evidence>
<dbReference type="GO" id="GO:0046872">
    <property type="term" value="F:metal ion binding"/>
    <property type="evidence" value="ECO:0007669"/>
    <property type="project" value="UniProtKB-KW"/>
</dbReference>
<feature type="active site" description="Nucleophile" evidence="8">
    <location>
        <position position="20"/>
    </location>
</feature>
<proteinExistence type="inferred from homology"/>
<evidence type="ECO:0000256" key="8">
    <source>
        <dbReference type="PIRSR" id="PIRSR004682-1"/>
    </source>
</evidence>
<name>A0A395LY89_9BACT</name>
<feature type="binding site" evidence="11">
    <location>
        <position position="22"/>
    </location>
    <ligand>
        <name>Mg(2+)</name>
        <dbReference type="ChEBI" id="CHEBI:18420"/>
    </ligand>
</feature>
<dbReference type="CDD" id="cd07503">
    <property type="entry name" value="HAD_HisB-N"/>
    <property type="match status" value="1"/>
</dbReference>
<dbReference type="PIRSF" id="PIRSF004682">
    <property type="entry name" value="GmhB"/>
    <property type="match status" value="1"/>
</dbReference>
<accession>A0A395LY89</accession>
<feature type="site" description="Stabilizes the phosphoryl group" evidence="10">
    <location>
        <position position="122"/>
    </location>
</feature>
<evidence type="ECO:0000256" key="3">
    <source>
        <dbReference type="ARBA" id="ARBA00022723"/>
    </source>
</evidence>
<dbReference type="EC" id="3.1.3.-" evidence="7"/>
<dbReference type="InterPro" id="IPR006543">
    <property type="entry name" value="Histidinol-phos"/>
</dbReference>
<dbReference type="InterPro" id="IPR004446">
    <property type="entry name" value="Heptose_bisP_phosphatase"/>
</dbReference>
<dbReference type="GO" id="GO:0016791">
    <property type="term" value="F:phosphatase activity"/>
    <property type="evidence" value="ECO:0007669"/>
    <property type="project" value="InterPro"/>
</dbReference>
<comment type="caution">
    <text evidence="12">The sequence shown here is derived from an EMBL/GenBank/DDBJ whole genome shotgun (WGS) entry which is preliminary data.</text>
</comment>
<evidence type="ECO:0000256" key="10">
    <source>
        <dbReference type="PIRSR" id="PIRSR004682-3"/>
    </source>
</evidence>
<feature type="binding site" evidence="11">
    <location>
        <position position="20"/>
    </location>
    <ligand>
        <name>Mg(2+)</name>
        <dbReference type="ChEBI" id="CHEBI:18420"/>
    </ligand>
</feature>
<dbReference type="InterPro" id="IPR036412">
    <property type="entry name" value="HAD-like_sf"/>
</dbReference>
<dbReference type="Pfam" id="PF13242">
    <property type="entry name" value="Hydrolase_like"/>
    <property type="match status" value="1"/>
</dbReference>
<feature type="site" description="Contributes to substrate recognition" evidence="10">
    <location>
        <position position="121"/>
    </location>
</feature>
<dbReference type="GO" id="GO:0005737">
    <property type="term" value="C:cytoplasm"/>
    <property type="evidence" value="ECO:0007669"/>
    <property type="project" value="UniProtKB-SubCell"/>
</dbReference>
<dbReference type="PANTHER" id="PTHR42891:SF1">
    <property type="entry name" value="D-GLYCERO-BETA-D-MANNO-HEPTOSE-1,7-BISPHOSPHATE 7-PHOSPHATASE"/>
    <property type="match status" value="1"/>
</dbReference>
<evidence type="ECO:0000256" key="2">
    <source>
        <dbReference type="ARBA" id="ARBA00022490"/>
    </source>
</evidence>
<feature type="binding site" evidence="9">
    <location>
        <position position="153"/>
    </location>
    <ligand>
        <name>substrate</name>
    </ligand>
</feature>
<comment type="subcellular location">
    <subcellularLocation>
        <location evidence="1 7">Cytoplasm</location>
    </subcellularLocation>
</comment>
<comment type="similarity">
    <text evidence="7">Belongs to the gmhB family.</text>
</comment>
<evidence type="ECO:0000256" key="4">
    <source>
        <dbReference type="ARBA" id="ARBA00022801"/>
    </source>
</evidence>
<dbReference type="AlphaFoldDB" id="A0A395LY89"/>
<dbReference type="EMBL" id="PHFL01000064">
    <property type="protein sequence ID" value="RFM23510.1"/>
    <property type="molecule type" value="Genomic_DNA"/>
</dbReference>
<keyword evidence="4 7" id="KW-0378">Hydrolase</keyword>